<gene>
    <name evidence="1" type="ordered locus">RLO149_c010860</name>
</gene>
<dbReference type="HOGENOM" id="CLU_134266_0_0_5"/>
<accession>F7ZBQ1</accession>
<dbReference type="KEGG" id="rli:RLO149_c010860"/>
<protein>
    <recommendedName>
        <fullName evidence="3">Antirestriction protein</fullName>
    </recommendedName>
</protein>
<dbReference type="eggNOG" id="ENOG5031GV5">
    <property type="taxonomic scope" value="Bacteria"/>
</dbReference>
<dbReference type="Proteomes" id="UP000001353">
    <property type="component" value="Chromosome"/>
</dbReference>
<dbReference type="Pfam" id="PF07275">
    <property type="entry name" value="ArdA"/>
    <property type="match status" value="1"/>
</dbReference>
<keyword evidence="2" id="KW-1185">Reference proteome</keyword>
<evidence type="ECO:0000313" key="1">
    <source>
        <dbReference type="EMBL" id="AEI93093.1"/>
    </source>
</evidence>
<dbReference type="Gene3D" id="1.10.10.1190">
    <property type="entry name" value="Antirestriction protein ArdA, domain 3"/>
    <property type="match status" value="1"/>
</dbReference>
<dbReference type="InterPro" id="IPR041893">
    <property type="entry name" value="ArdA_dom3"/>
</dbReference>
<dbReference type="InterPro" id="IPR009899">
    <property type="entry name" value="ArdA"/>
</dbReference>
<organism evidence="1 2">
    <name type="scientific">Roseobacter litoralis (strain ATCC 49566 / DSM 6996 / JCM 21268 / NBRC 15278 / OCh 149)</name>
    <dbReference type="NCBI Taxonomy" id="391595"/>
    <lineage>
        <taxon>Bacteria</taxon>
        <taxon>Pseudomonadati</taxon>
        <taxon>Pseudomonadota</taxon>
        <taxon>Alphaproteobacteria</taxon>
        <taxon>Rhodobacterales</taxon>
        <taxon>Roseobacteraceae</taxon>
        <taxon>Roseobacter</taxon>
    </lineage>
</organism>
<dbReference type="AlphaFoldDB" id="F7ZBQ1"/>
<proteinExistence type="predicted"/>
<sequence>MVGSAFDPKESEITMTITLHAPPYDITAQGFYFDTTDEFEEKAIKLVNSSGDSVEEFEIQFIDGEQIDCELAKAIGINQGNFRDFLTCVEAWEDWQKILVIIAVGECGYDFDPDVEPDRHGIDIYYVRSMQELAEQFVDEGLFGDIPESLQFYIDYDAIARDLSVEYSETVIAGENLIYRAS</sequence>
<dbReference type="EMBL" id="CP002623">
    <property type="protein sequence ID" value="AEI93093.1"/>
    <property type="molecule type" value="Genomic_DNA"/>
</dbReference>
<evidence type="ECO:0008006" key="3">
    <source>
        <dbReference type="Google" id="ProtNLM"/>
    </source>
</evidence>
<evidence type="ECO:0000313" key="2">
    <source>
        <dbReference type="Proteomes" id="UP000001353"/>
    </source>
</evidence>
<name>F7ZBQ1_ROSLO</name>
<reference evidence="1 2" key="1">
    <citation type="journal article" date="2011" name="BMC Genomics">
        <title>Comparative genome analysis and genome-guided physiological analysis of Roseobacter litoralis.</title>
        <authorList>
            <person name="Kalhoefer D."/>
            <person name="Thole S."/>
            <person name="Voget S."/>
            <person name="Lehmann R."/>
            <person name="Liesegang H."/>
            <person name="Wollher A."/>
            <person name="Daniel R."/>
            <person name="Simon M."/>
            <person name="Brinkhoff T."/>
        </authorList>
    </citation>
    <scope>NUCLEOTIDE SEQUENCE [LARGE SCALE GENOMIC DNA]</scope>
    <source>
        <strain evidence="2">ATCC 49566 / DSM 6996 / JCM 21268 / NBRC 15278 / OCh 149</strain>
    </source>
</reference>